<name>A0ABT2Z045_9RHOB</name>
<keyword evidence="2" id="KW-1185">Reference proteome</keyword>
<sequence length="41" mass="4389">MKSMYLAFLAAILIAVIAHFGLDYAGFSSRDVTSGPAVRLD</sequence>
<comment type="caution">
    <text evidence="1">The sequence shown here is derived from an EMBL/GenBank/DDBJ whole genome shotgun (WGS) entry which is preliminary data.</text>
</comment>
<gene>
    <name evidence="1" type="ORF">OE647_07165</name>
</gene>
<proteinExistence type="predicted"/>
<accession>A0ABT2Z045</accession>
<evidence type="ECO:0000313" key="2">
    <source>
        <dbReference type="Proteomes" id="UP001652503"/>
    </source>
</evidence>
<protein>
    <submittedName>
        <fullName evidence="1">Uncharacterized protein</fullName>
    </submittedName>
</protein>
<organism evidence="1 2">
    <name type="scientific">Albidovulum sediminicola</name>
    <dbReference type="NCBI Taxonomy" id="2984331"/>
    <lineage>
        <taxon>Bacteria</taxon>
        <taxon>Pseudomonadati</taxon>
        <taxon>Pseudomonadota</taxon>
        <taxon>Alphaproteobacteria</taxon>
        <taxon>Rhodobacterales</taxon>
        <taxon>Paracoccaceae</taxon>
        <taxon>Albidovulum</taxon>
    </lineage>
</organism>
<dbReference type="Proteomes" id="UP001652503">
    <property type="component" value="Unassembled WGS sequence"/>
</dbReference>
<reference evidence="1 2" key="1">
    <citation type="submission" date="2022-10" db="EMBL/GenBank/DDBJ databases">
        <title>Defluviimonas sp. nov., isolated from ocean surface water.</title>
        <authorList>
            <person name="He W."/>
            <person name="Wang L."/>
            <person name="Zhang D.-F."/>
        </authorList>
    </citation>
    <scope>NUCLEOTIDE SEQUENCE [LARGE SCALE GENOMIC DNA]</scope>
    <source>
        <strain evidence="1 2">WL0075</strain>
    </source>
</reference>
<dbReference type="RefSeq" id="WP_263721033.1">
    <property type="nucleotide sequence ID" value="NZ_JAOWLA010000005.1"/>
</dbReference>
<dbReference type="EMBL" id="JAOWLA010000005">
    <property type="protein sequence ID" value="MCV2864519.1"/>
    <property type="molecule type" value="Genomic_DNA"/>
</dbReference>
<evidence type="ECO:0000313" key="1">
    <source>
        <dbReference type="EMBL" id="MCV2864519.1"/>
    </source>
</evidence>